<evidence type="ECO:0000313" key="1">
    <source>
        <dbReference type="EMBL" id="BAQ48848.1"/>
    </source>
</evidence>
<sequence>MSVISHVCLGTADLARAVPFYAALFEELGLRLRFHEPENGWAGWMPRDADRPLVIVGWPWDGDAPNPGNGLMTALTARSRASVDRCHALALAAGGTCEGPPDCGRIIIRPITAPTFAISTATSFAWRVTSPKGVCDGPVRCYGRAAATSVKRT</sequence>
<protein>
    <submittedName>
        <fullName evidence="1">Lactoylglutathione lyase and related lyases</fullName>
    </submittedName>
</protein>
<proteinExistence type="predicted"/>
<organism evidence="1 2">
    <name type="scientific">Methylobacterium aquaticum</name>
    <dbReference type="NCBI Taxonomy" id="270351"/>
    <lineage>
        <taxon>Bacteria</taxon>
        <taxon>Pseudomonadati</taxon>
        <taxon>Pseudomonadota</taxon>
        <taxon>Alphaproteobacteria</taxon>
        <taxon>Hyphomicrobiales</taxon>
        <taxon>Methylobacteriaceae</taxon>
        <taxon>Methylobacterium</taxon>
    </lineage>
</organism>
<gene>
    <name evidence="1" type="primary">gloA</name>
    <name evidence="1" type="ORF">Maq22A_1p32710</name>
</gene>
<evidence type="ECO:0000313" key="2">
    <source>
        <dbReference type="Proteomes" id="UP000061432"/>
    </source>
</evidence>
<keyword evidence="1" id="KW-0456">Lyase</keyword>
<accession>A0A0C6FK67</accession>
<dbReference type="PANTHER" id="PTHR35006:SF2">
    <property type="entry name" value="GLYOXALASE FAMILY PROTEIN (AFU_ORTHOLOGUE AFUA_5G14830)"/>
    <property type="match status" value="1"/>
</dbReference>
<dbReference type="Proteomes" id="UP000061432">
    <property type="component" value="Plasmid pMaq22A_1p"/>
</dbReference>
<reference evidence="1 2" key="1">
    <citation type="journal article" date="2015" name="Genome Announc.">
        <title>Complete Genome Sequence of Methylobacterium aquaticum Strain 22A, Isolated from Racomitrium japonicum Moss.</title>
        <authorList>
            <person name="Tani A."/>
            <person name="Ogura Y."/>
            <person name="Hayashi T."/>
            <person name="Kimbara K."/>
        </authorList>
    </citation>
    <scope>NUCLEOTIDE SEQUENCE [LARGE SCALE GENOMIC DNA]</scope>
    <source>
        <strain evidence="1 2">MA-22A</strain>
        <plasmid evidence="2">Plasmid pMaq22A_1p DNA</plasmid>
    </source>
</reference>
<geneLocation type="plasmid" evidence="2">
    <name>pMaq22A_1p DNA</name>
</geneLocation>
<dbReference type="SUPFAM" id="SSF54593">
    <property type="entry name" value="Glyoxalase/Bleomycin resistance protein/Dihydroxybiphenyl dioxygenase"/>
    <property type="match status" value="1"/>
</dbReference>
<name>A0A0C6FK67_9HYPH</name>
<dbReference type="GO" id="GO:0016829">
    <property type="term" value="F:lyase activity"/>
    <property type="evidence" value="ECO:0007669"/>
    <property type="project" value="UniProtKB-KW"/>
</dbReference>
<dbReference type="InterPro" id="IPR029068">
    <property type="entry name" value="Glyas_Bleomycin-R_OHBP_Dase"/>
</dbReference>
<dbReference type="KEGG" id="maqu:Maq22A_1p32710"/>
<dbReference type="PATRIC" id="fig|270351.10.peg.5856"/>
<dbReference type="EMBL" id="AP014705">
    <property type="protein sequence ID" value="BAQ48848.1"/>
    <property type="molecule type" value="Genomic_DNA"/>
</dbReference>
<dbReference type="AlphaFoldDB" id="A0A0C6FK67"/>
<reference evidence="2" key="2">
    <citation type="submission" date="2015-01" db="EMBL/GenBank/DDBJ databases">
        <title>Complete genome sequence of Methylobacterium aquaticum strain 22A.</title>
        <authorList>
            <person name="Tani A."/>
            <person name="Ogura Y."/>
            <person name="Hayashi T."/>
        </authorList>
    </citation>
    <scope>NUCLEOTIDE SEQUENCE [LARGE SCALE GENOMIC DNA]</scope>
    <source>
        <strain evidence="2">MA-22A</strain>
        <plasmid evidence="2">Plasmid pMaq22A_1p DNA</plasmid>
    </source>
</reference>
<dbReference type="PANTHER" id="PTHR35006">
    <property type="entry name" value="GLYOXALASE FAMILY PROTEIN (AFU_ORTHOLOGUE AFUA_5G14830)"/>
    <property type="match status" value="1"/>
</dbReference>
<dbReference type="Gene3D" id="3.10.180.10">
    <property type="entry name" value="2,3-Dihydroxybiphenyl 1,2-Dioxygenase, domain 1"/>
    <property type="match status" value="1"/>
</dbReference>
<keyword evidence="1" id="KW-0614">Plasmid</keyword>